<keyword evidence="5" id="KW-0812">Transmembrane</keyword>
<feature type="compositionally biased region" description="Low complexity" evidence="4">
    <location>
        <begin position="431"/>
        <end position="441"/>
    </location>
</feature>
<reference evidence="8 9" key="1">
    <citation type="submission" date="2022-06" db="EMBL/GenBank/DDBJ databases">
        <title>Halogeometricum sp. a new haloarchaeum isolate from saline soil.</title>
        <authorList>
            <person name="Strakova D."/>
            <person name="Galisteo C."/>
            <person name="Sanchez-Porro C."/>
            <person name="Ventosa A."/>
        </authorList>
    </citation>
    <scope>NUCLEOTIDE SEQUENCE [LARGE SCALE GENOMIC DNA]</scope>
    <source>
        <strain evidence="8 9">S1BR25-6</strain>
    </source>
</reference>
<sequence>MVEFTAVFDVVGTVAYLGAAVVAFRTYRRADAEAGFWLNFGLAALLGFFWAGVVSAEHLGIGGEVFDIISVSLLTATIAVFAVGATGTYAVVEDMKCSRASEAESRAAAESLTESLESGAVEFDRVMDAAAAGDLTVRMSRDGESDAMARVAESFNGMMADLETTVVNIQSFAGDVADSTAQIDASADEIRMASEEVSTSMTAVAGETDEQHRHLSAAADEMSTLSATVEEVAASTTQVAETSNEASELGENGRASATEALKEMDHVRETTDRTVGEVEALRDELDEIVAIVDLITEIADRTNLLALNASIEAARAGEAGKGFAVVAAEIKELASESTTATGRIETLVTDIQSSAAGTAGDMREVGDRVASGTETVGSALAALEDIATRVEELNGGIQEIDRATTEQATSTEDALLKVEDARQAGERTSEEVSSVTAASEEQTASVSEVATSIGDLSTAATALRDRLARFEVGDSAGVGAATDPSSPAPNAVSRPATAGSAARMSTDGGRSDPLGWRPGFDR</sequence>
<keyword evidence="9" id="KW-1185">Reference proteome</keyword>
<comment type="similarity">
    <text evidence="2">Belongs to the methyl-accepting chemotaxis (MCP) protein family.</text>
</comment>
<evidence type="ECO:0000259" key="7">
    <source>
        <dbReference type="PROSITE" id="PS50885"/>
    </source>
</evidence>
<dbReference type="Proteomes" id="UP001257060">
    <property type="component" value="Unassembled WGS sequence"/>
</dbReference>
<dbReference type="RefSeq" id="WP_310921925.1">
    <property type="nucleotide sequence ID" value="NZ_JAMQOP010000001.1"/>
</dbReference>
<dbReference type="PANTHER" id="PTHR32089">
    <property type="entry name" value="METHYL-ACCEPTING CHEMOTAXIS PROTEIN MCPB"/>
    <property type="match status" value="1"/>
</dbReference>
<dbReference type="EMBL" id="JAMQOP010000001">
    <property type="protein sequence ID" value="MDS0297149.1"/>
    <property type="molecule type" value="Genomic_DNA"/>
</dbReference>
<dbReference type="PROSITE" id="PS50885">
    <property type="entry name" value="HAMP"/>
    <property type="match status" value="1"/>
</dbReference>
<dbReference type="InterPro" id="IPR004090">
    <property type="entry name" value="Chemotax_Me-accpt_rcpt"/>
</dbReference>
<dbReference type="SMART" id="SM00283">
    <property type="entry name" value="MA"/>
    <property type="match status" value="1"/>
</dbReference>
<evidence type="ECO:0000256" key="2">
    <source>
        <dbReference type="ARBA" id="ARBA00029447"/>
    </source>
</evidence>
<evidence type="ECO:0000256" key="4">
    <source>
        <dbReference type="SAM" id="MobiDB-lite"/>
    </source>
</evidence>
<feature type="transmembrane region" description="Helical" evidence="5">
    <location>
        <begin position="6"/>
        <end position="24"/>
    </location>
</feature>
<feature type="domain" description="Methyl-accepting transducer" evidence="6">
    <location>
        <begin position="186"/>
        <end position="422"/>
    </location>
</feature>
<evidence type="ECO:0000256" key="1">
    <source>
        <dbReference type="ARBA" id="ARBA00023224"/>
    </source>
</evidence>
<proteinExistence type="inferred from homology"/>
<dbReference type="PROSITE" id="PS50111">
    <property type="entry name" value="CHEMOTAXIS_TRANSDUC_2"/>
    <property type="match status" value="1"/>
</dbReference>
<dbReference type="PANTHER" id="PTHR32089:SF112">
    <property type="entry name" value="LYSOZYME-LIKE PROTEIN-RELATED"/>
    <property type="match status" value="1"/>
</dbReference>
<feature type="compositionally biased region" description="Basic and acidic residues" evidence="4">
    <location>
        <begin position="421"/>
        <end position="430"/>
    </location>
</feature>
<evidence type="ECO:0000313" key="8">
    <source>
        <dbReference type="EMBL" id="MDS0297149.1"/>
    </source>
</evidence>
<feature type="region of interest" description="Disordered" evidence="4">
    <location>
        <begin position="421"/>
        <end position="448"/>
    </location>
</feature>
<comment type="caution">
    <text evidence="8">The sequence shown here is derived from an EMBL/GenBank/DDBJ whole genome shotgun (WGS) entry which is preliminary data.</text>
</comment>
<dbReference type="Gene3D" id="1.10.287.950">
    <property type="entry name" value="Methyl-accepting chemotaxis protein"/>
    <property type="match status" value="1"/>
</dbReference>
<evidence type="ECO:0000256" key="5">
    <source>
        <dbReference type="SAM" id="Phobius"/>
    </source>
</evidence>
<dbReference type="Pfam" id="PF00015">
    <property type="entry name" value="MCPsignal"/>
    <property type="match status" value="1"/>
</dbReference>
<feature type="transmembrane region" description="Helical" evidence="5">
    <location>
        <begin position="68"/>
        <end position="92"/>
    </location>
</feature>
<name>A0ABU2G8P2_9EURY</name>
<feature type="region of interest" description="Disordered" evidence="4">
    <location>
        <begin position="476"/>
        <end position="522"/>
    </location>
</feature>
<evidence type="ECO:0000313" key="9">
    <source>
        <dbReference type="Proteomes" id="UP001257060"/>
    </source>
</evidence>
<dbReference type="InterPro" id="IPR003660">
    <property type="entry name" value="HAMP_dom"/>
</dbReference>
<dbReference type="CDD" id="cd11386">
    <property type="entry name" value="MCP_signal"/>
    <property type="match status" value="1"/>
</dbReference>
<gene>
    <name evidence="8" type="ORF">NDI76_00145</name>
</gene>
<accession>A0ABU2G8P2</accession>
<dbReference type="InterPro" id="IPR004089">
    <property type="entry name" value="MCPsignal_dom"/>
</dbReference>
<keyword evidence="5" id="KW-0472">Membrane</keyword>
<keyword evidence="5" id="KW-1133">Transmembrane helix</keyword>
<dbReference type="SUPFAM" id="SSF58104">
    <property type="entry name" value="Methyl-accepting chemotaxis protein (MCP) signaling domain"/>
    <property type="match status" value="1"/>
</dbReference>
<organism evidence="8 9">
    <name type="scientific">Halogeometricum salsisoli</name>
    <dbReference type="NCBI Taxonomy" id="2950536"/>
    <lineage>
        <taxon>Archaea</taxon>
        <taxon>Methanobacteriati</taxon>
        <taxon>Methanobacteriota</taxon>
        <taxon>Stenosarchaea group</taxon>
        <taxon>Halobacteria</taxon>
        <taxon>Halobacteriales</taxon>
        <taxon>Haloferacaceae</taxon>
        <taxon>Halogeometricum</taxon>
    </lineage>
</organism>
<feature type="transmembrane region" description="Helical" evidence="5">
    <location>
        <begin position="36"/>
        <end position="56"/>
    </location>
</feature>
<feature type="domain" description="HAMP" evidence="7">
    <location>
        <begin position="125"/>
        <end position="167"/>
    </location>
</feature>
<protein>
    <submittedName>
        <fullName evidence="8">Methyl-accepting chemotaxis protein</fullName>
    </submittedName>
</protein>
<evidence type="ECO:0000259" key="6">
    <source>
        <dbReference type="PROSITE" id="PS50111"/>
    </source>
</evidence>
<evidence type="ECO:0000256" key="3">
    <source>
        <dbReference type="PROSITE-ProRule" id="PRU00284"/>
    </source>
</evidence>
<dbReference type="SMART" id="SM00304">
    <property type="entry name" value="HAMP"/>
    <property type="match status" value="2"/>
</dbReference>
<keyword evidence="1 3" id="KW-0807">Transducer</keyword>
<dbReference type="PRINTS" id="PR00260">
    <property type="entry name" value="CHEMTRNSDUCR"/>
</dbReference>